<dbReference type="InterPro" id="IPR036282">
    <property type="entry name" value="Glutathione-S-Trfase_C_sf"/>
</dbReference>
<organism evidence="2 3">
    <name type="scientific">Sphaerobolus stellatus (strain SS14)</name>
    <dbReference type="NCBI Taxonomy" id="990650"/>
    <lineage>
        <taxon>Eukaryota</taxon>
        <taxon>Fungi</taxon>
        <taxon>Dikarya</taxon>
        <taxon>Basidiomycota</taxon>
        <taxon>Agaricomycotina</taxon>
        <taxon>Agaricomycetes</taxon>
        <taxon>Phallomycetidae</taxon>
        <taxon>Geastrales</taxon>
        <taxon>Sphaerobolaceae</taxon>
        <taxon>Sphaerobolus</taxon>
    </lineage>
</organism>
<proteinExistence type="predicted"/>
<evidence type="ECO:0000313" key="3">
    <source>
        <dbReference type="Proteomes" id="UP000054279"/>
    </source>
</evidence>
<dbReference type="OrthoDB" id="202840at2759"/>
<dbReference type="InterPro" id="IPR004045">
    <property type="entry name" value="Glutathione_S-Trfase_N"/>
</dbReference>
<reference evidence="2 3" key="1">
    <citation type="submission" date="2014-06" db="EMBL/GenBank/DDBJ databases">
        <title>Evolutionary Origins and Diversification of the Mycorrhizal Mutualists.</title>
        <authorList>
            <consortium name="DOE Joint Genome Institute"/>
            <consortium name="Mycorrhizal Genomics Consortium"/>
            <person name="Kohler A."/>
            <person name="Kuo A."/>
            <person name="Nagy L.G."/>
            <person name="Floudas D."/>
            <person name="Copeland A."/>
            <person name="Barry K.W."/>
            <person name="Cichocki N."/>
            <person name="Veneault-Fourrey C."/>
            <person name="LaButti K."/>
            <person name="Lindquist E.A."/>
            <person name="Lipzen A."/>
            <person name="Lundell T."/>
            <person name="Morin E."/>
            <person name="Murat C."/>
            <person name="Riley R."/>
            <person name="Ohm R."/>
            <person name="Sun H."/>
            <person name="Tunlid A."/>
            <person name="Henrissat B."/>
            <person name="Grigoriev I.V."/>
            <person name="Hibbett D.S."/>
            <person name="Martin F."/>
        </authorList>
    </citation>
    <scope>NUCLEOTIDE SEQUENCE [LARGE SCALE GENOMIC DNA]</scope>
    <source>
        <strain evidence="2 3">SS14</strain>
    </source>
</reference>
<evidence type="ECO:0000313" key="2">
    <source>
        <dbReference type="EMBL" id="KIJ28779.1"/>
    </source>
</evidence>
<dbReference type="EMBL" id="KN837298">
    <property type="protein sequence ID" value="KIJ28779.1"/>
    <property type="molecule type" value="Genomic_DNA"/>
</dbReference>
<accession>A0A0C9U3J2</accession>
<dbReference type="SUPFAM" id="SSF47616">
    <property type="entry name" value="GST C-terminal domain-like"/>
    <property type="match status" value="1"/>
</dbReference>
<dbReference type="PROSITE" id="PS50404">
    <property type="entry name" value="GST_NTER"/>
    <property type="match status" value="1"/>
</dbReference>
<sequence length="195" mass="22609">MAEKGILDQYEEEIMDMAVIGEQKGWRHKKVNPCAEAPVLELSDGTYLSETAAIAQYLDDTHPGRKILGETVLEQALDRQWDNRIWIQLLYRFVTTVHVQWTFRGRKEGLQTAAMLDKHLSNSRKWVLGGEEPTFCDTTLCTAIMLGKIPPMHTDLTHHFEFLVAYWSRWKERDSFKRAYNSGDSIEELAYLKTE</sequence>
<dbReference type="HOGENOM" id="CLU_011226_6_3_1"/>
<dbReference type="Pfam" id="PF13409">
    <property type="entry name" value="GST_N_2"/>
    <property type="match status" value="1"/>
</dbReference>
<dbReference type="InterPro" id="IPR036249">
    <property type="entry name" value="Thioredoxin-like_sf"/>
</dbReference>
<protein>
    <recommendedName>
        <fullName evidence="1">GST N-terminal domain-containing protein</fullName>
    </recommendedName>
</protein>
<dbReference type="PANTHER" id="PTHR43968:SF6">
    <property type="entry name" value="GLUTATHIONE S-TRANSFERASE OMEGA"/>
    <property type="match status" value="1"/>
</dbReference>
<dbReference type="Proteomes" id="UP000054279">
    <property type="component" value="Unassembled WGS sequence"/>
</dbReference>
<dbReference type="Gene3D" id="1.20.1050.10">
    <property type="match status" value="1"/>
</dbReference>
<name>A0A0C9U3J2_SPHS4</name>
<feature type="domain" description="GST N-terminal" evidence="1">
    <location>
        <begin position="1"/>
        <end position="66"/>
    </location>
</feature>
<dbReference type="GO" id="GO:0005737">
    <property type="term" value="C:cytoplasm"/>
    <property type="evidence" value="ECO:0007669"/>
    <property type="project" value="TreeGrafter"/>
</dbReference>
<evidence type="ECO:0000259" key="1">
    <source>
        <dbReference type="PROSITE" id="PS50404"/>
    </source>
</evidence>
<gene>
    <name evidence="2" type="ORF">M422DRAFT_37207</name>
</gene>
<dbReference type="InterPro" id="IPR050983">
    <property type="entry name" value="GST_Omega/HSP26"/>
</dbReference>
<dbReference type="PANTHER" id="PTHR43968">
    <property type="match status" value="1"/>
</dbReference>
<dbReference type="AlphaFoldDB" id="A0A0C9U3J2"/>
<keyword evidence="3" id="KW-1185">Reference proteome</keyword>
<dbReference type="SUPFAM" id="SSF52833">
    <property type="entry name" value="Thioredoxin-like"/>
    <property type="match status" value="1"/>
</dbReference>
<dbReference type="Gene3D" id="3.40.30.10">
    <property type="entry name" value="Glutaredoxin"/>
    <property type="match status" value="1"/>
</dbReference>